<dbReference type="EMBL" id="JBBKXX010000003">
    <property type="protein sequence ID" value="MFD3408724.1"/>
    <property type="molecule type" value="Genomic_DNA"/>
</dbReference>
<protein>
    <recommendedName>
        <fullName evidence="3">DUF2294 family protein</fullName>
    </recommendedName>
</protein>
<dbReference type="RefSeq" id="WP_377981103.1">
    <property type="nucleotide sequence ID" value="NZ_JBBKXX010000003.1"/>
</dbReference>
<gene>
    <name evidence="1" type="ORF">SKC37_08660</name>
</gene>
<organism evidence="1 2">
    <name type="scientific">Aquirufa esocilacus</name>
    <dbReference type="NCBI Taxonomy" id="3096513"/>
    <lineage>
        <taxon>Bacteria</taxon>
        <taxon>Pseudomonadati</taxon>
        <taxon>Bacteroidota</taxon>
        <taxon>Cytophagia</taxon>
        <taxon>Cytophagales</taxon>
        <taxon>Flectobacillaceae</taxon>
        <taxon>Aquirufa</taxon>
    </lineage>
</organism>
<keyword evidence="2" id="KW-1185">Reference proteome</keyword>
<sequence length="140" mass="16122">MIEDYTALSNAPNSPDLNGKYLGLISSDFIKVADALKEASYQIKKRGFSDFPIFVTSQRPIEIGQKLIGVGELHENKWNYHASMMEEFVQRKLIAEENMELFVQNFKDIEEFACLFVVDGQFTNFVFIPFPEEGREEIVE</sequence>
<evidence type="ECO:0000313" key="2">
    <source>
        <dbReference type="Proteomes" id="UP001598019"/>
    </source>
</evidence>
<reference evidence="1 2" key="1">
    <citation type="submission" date="2024-03" db="EMBL/GenBank/DDBJ databases">
        <title>Aquirufa genome sequencing.</title>
        <authorList>
            <person name="Pitt A."/>
            <person name="Hahn M.W."/>
        </authorList>
    </citation>
    <scope>NUCLEOTIDE SEQUENCE [LARGE SCALE GENOMIC DNA]</scope>
    <source>
        <strain evidence="1 2">HETE-83D</strain>
    </source>
</reference>
<comment type="caution">
    <text evidence="1">The sequence shown here is derived from an EMBL/GenBank/DDBJ whole genome shotgun (WGS) entry which is preliminary data.</text>
</comment>
<evidence type="ECO:0000313" key="1">
    <source>
        <dbReference type="EMBL" id="MFD3408724.1"/>
    </source>
</evidence>
<name>A0ABW6DMI8_9BACT</name>
<evidence type="ECO:0008006" key="3">
    <source>
        <dbReference type="Google" id="ProtNLM"/>
    </source>
</evidence>
<proteinExistence type="predicted"/>
<accession>A0ABW6DMI8</accession>
<dbReference type="Proteomes" id="UP001598019">
    <property type="component" value="Unassembled WGS sequence"/>
</dbReference>